<sequence>MLISADSVDELNQKVNQLLDQGMYLWGSPFVVPNSYHNQTRFFQQVSNVNPSGGGVDGKSAYQLWLEQPGNDGKTLDDFFDSVAGTRYKSEVFWTGLNLTIPQDTPTNLISMIKSLVPTSGTLAPFFNATDNKMHPFNENTTLTFKLNLKGTFSGSTSARSVTLDFVGTNGNTLTQNRNASVTESTLSFVTFFSIDKNGNMATNGTAINIFASGSPLIVTDILLVAEQIVKN</sequence>
<protein>
    <recommendedName>
        <fullName evidence="1">Sf6-type phage tail needle knob domain-containing protein</fullName>
    </recommendedName>
</protein>
<evidence type="ECO:0000313" key="2">
    <source>
        <dbReference type="EMBL" id="ALF01818.1"/>
    </source>
</evidence>
<proteinExistence type="predicted"/>
<feature type="domain" description="Sf6-type phage tail needle knob" evidence="1">
    <location>
        <begin position="83"/>
        <end position="228"/>
    </location>
</feature>
<evidence type="ECO:0000259" key="1">
    <source>
        <dbReference type="Pfam" id="PF16532"/>
    </source>
</evidence>
<dbReference type="Pfam" id="PF16532">
    <property type="entry name" value="Phage_tail_NK"/>
    <property type="match status" value="1"/>
</dbReference>
<dbReference type="Gene3D" id="2.60.120.1120">
    <property type="entry name" value="Sf6-type phage tail needle knob"/>
    <property type="match status" value="1"/>
</dbReference>
<dbReference type="InterPro" id="IPR032395">
    <property type="entry name" value="Phage_tail_NK"/>
</dbReference>
<organism evidence="2 3">
    <name type="scientific">Citrobacter phage Margaery</name>
    <dbReference type="NCBI Taxonomy" id="1701810"/>
    <lineage>
        <taxon>Viruses</taxon>
        <taxon>Duplodnaviria</taxon>
        <taxon>Heunggongvirae</taxon>
        <taxon>Uroviricota</taxon>
        <taxon>Caudoviricetes</taxon>
        <taxon>Pantevenvirales</taxon>
        <taxon>Straboviridae</taxon>
        <taxon>Pseudotevenvirus</taxon>
        <taxon>Pseudotevenvirus margaery</taxon>
    </lineage>
</organism>
<dbReference type="InterPro" id="IPR038681">
    <property type="entry name" value="Phage_tail_NK_sf"/>
</dbReference>
<keyword evidence="3" id="KW-1185">Reference proteome</keyword>
<dbReference type="EMBL" id="KT381880">
    <property type="protein sequence ID" value="ALF01818.1"/>
    <property type="molecule type" value="Genomic_DNA"/>
</dbReference>
<name>A0A0M5M3J0_9CAUD</name>
<dbReference type="KEGG" id="vg:26647314"/>
<evidence type="ECO:0000313" key="3">
    <source>
        <dbReference type="Proteomes" id="UP000201970"/>
    </source>
</evidence>
<gene>
    <name evidence="2" type="ORF">CPT_Margaery129</name>
</gene>
<dbReference type="Proteomes" id="UP000201970">
    <property type="component" value="Segment"/>
</dbReference>
<dbReference type="GeneID" id="26647314"/>
<accession>A0A0M5M3J0</accession>
<reference evidence="2 3" key="1">
    <citation type="submission" date="2015-08" db="EMBL/GenBank/DDBJ databases">
        <title>The Complete Genome of Citrobacter freundii Myophage Margaery.</title>
        <authorList>
            <person name="Yi D."/>
            <person name="Cadungog J.N."/>
            <person name="Cahill J.L."/>
            <person name="Rasche E.S."/>
            <person name="Everett G.F.K."/>
        </authorList>
    </citation>
    <scope>NUCLEOTIDE SEQUENCE [LARGE SCALE GENOMIC DNA]</scope>
</reference>
<dbReference type="RefSeq" id="YP_009194944.1">
    <property type="nucleotide sequence ID" value="NC_028755.1"/>
</dbReference>